<evidence type="ECO:0000313" key="2">
    <source>
        <dbReference type="EMBL" id="MDT9685140.1"/>
    </source>
</evidence>
<dbReference type="PROSITE" id="PS51318">
    <property type="entry name" value="TAT"/>
    <property type="match status" value="1"/>
</dbReference>
<proteinExistence type="predicted"/>
<protein>
    <submittedName>
        <fullName evidence="2">Peptidase M23</fullName>
    </submittedName>
</protein>
<feature type="chain" id="PRO_5045961211" evidence="1">
    <location>
        <begin position="34"/>
        <end position="128"/>
    </location>
</feature>
<dbReference type="InterPro" id="IPR006311">
    <property type="entry name" value="TAT_signal"/>
</dbReference>
<dbReference type="RefSeq" id="WP_315880185.1">
    <property type="nucleotide sequence ID" value="NZ_JAWCTQ010000036.1"/>
</dbReference>
<evidence type="ECO:0000256" key="1">
    <source>
        <dbReference type="SAM" id="SignalP"/>
    </source>
</evidence>
<keyword evidence="3" id="KW-1185">Reference proteome</keyword>
<name>A0ABU3QQT6_9ACTN</name>
<reference evidence="2 3" key="1">
    <citation type="submission" date="2023-09" db="EMBL/GenBank/DDBJ databases">
        <title>Streptomyces sp. nov.: A antagonism against Alternaria gaisen Producing Streptochlin, Isolated from Tamarix root soil.</title>
        <authorList>
            <person name="Chen Y."/>
        </authorList>
    </citation>
    <scope>NUCLEOTIDE SEQUENCE [LARGE SCALE GENOMIC DNA]</scope>
    <source>
        <strain evidence="2 3">TRM76323</strain>
    </source>
</reference>
<dbReference type="Proteomes" id="UP001250181">
    <property type="component" value="Unassembled WGS sequence"/>
</dbReference>
<feature type="signal peptide" evidence="1">
    <location>
        <begin position="1"/>
        <end position="33"/>
    </location>
</feature>
<gene>
    <name evidence="2" type="ORF">RND61_24210</name>
</gene>
<organism evidence="2 3">
    <name type="scientific">Streptomyces tamarix</name>
    <dbReference type="NCBI Taxonomy" id="3078565"/>
    <lineage>
        <taxon>Bacteria</taxon>
        <taxon>Bacillati</taxon>
        <taxon>Actinomycetota</taxon>
        <taxon>Actinomycetes</taxon>
        <taxon>Kitasatosporales</taxon>
        <taxon>Streptomycetaceae</taxon>
        <taxon>Streptomyces</taxon>
    </lineage>
</organism>
<accession>A0ABU3QQT6</accession>
<sequence>MTERTTRLRRMAVTGAAAVGAVASLVGAAPAQAAANATTVYVWATDVNMRSCNLFSCPTYGSVKVSRMNVTAFCQQRGDVVRDGAYVNDWWLLVDAGGPKGWISAVYVRGGSNWGGIPGVSTDFAHCR</sequence>
<keyword evidence="1" id="KW-0732">Signal</keyword>
<evidence type="ECO:0000313" key="3">
    <source>
        <dbReference type="Proteomes" id="UP001250181"/>
    </source>
</evidence>
<dbReference type="EMBL" id="JAWCTQ010000036">
    <property type="protein sequence ID" value="MDT9685140.1"/>
    <property type="molecule type" value="Genomic_DNA"/>
</dbReference>
<comment type="caution">
    <text evidence="2">The sequence shown here is derived from an EMBL/GenBank/DDBJ whole genome shotgun (WGS) entry which is preliminary data.</text>
</comment>